<keyword evidence="9 13" id="KW-0233">DNA recombination</keyword>
<dbReference type="EC" id="3.1.21.10" evidence="13"/>
<dbReference type="GO" id="GO:0007059">
    <property type="term" value="P:chromosome segregation"/>
    <property type="evidence" value="ECO:0007669"/>
    <property type="project" value="UniProtKB-UniRule"/>
</dbReference>
<dbReference type="Pfam" id="PF03838">
    <property type="entry name" value="RecU"/>
    <property type="match status" value="1"/>
</dbReference>
<evidence type="ECO:0000313" key="15">
    <source>
        <dbReference type="Proteomes" id="UP000290243"/>
    </source>
</evidence>
<dbReference type="InterPro" id="IPR004612">
    <property type="entry name" value="Resolv_RecU"/>
</dbReference>
<dbReference type="KEGG" id="mmau:NCTC10168_00013"/>
<dbReference type="AlphaFoldDB" id="A0A449B3E2"/>
<evidence type="ECO:0000256" key="6">
    <source>
        <dbReference type="ARBA" id="ARBA00022763"/>
    </source>
</evidence>
<proteinExistence type="inferred from homology"/>
<keyword evidence="4 13" id="KW-0479">Metal-binding</keyword>
<feature type="binding site" evidence="13">
    <location>
        <position position="61"/>
    </location>
    <ligand>
        <name>Mg(2+)</name>
        <dbReference type="ChEBI" id="CHEBI:18420"/>
    </ligand>
</feature>
<evidence type="ECO:0000256" key="12">
    <source>
        <dbReference type="ARBA" id="ARBA00029523"/>
    </source>
</evidence>
<evidence type="ECO:0000256" key="9">
    <source>
        <dbReference type="ARBA" id="ARBA00023172"/>
    </source>
</evidence>
<keyword evidence="10 13" id="KW-0234">DNA repair</keyword>
<keyword evidence="3 13" id="KW-0540">Nuclease</keyword>
<gene>
    <name evidence="14" type="primary">prfA2</name>
    <name evidence="13" type="synonym">recU</name>
    <name evidence="14" type="ORF">NCTC10168_00013</name>
</gene>
<dbReference type="OrthoDB" id="9783592at2"/>
<evidence type="ECO:0000256" key="10">
    <source>
        <dbReference type="ARBA" id="ARBA00023204"/>
    </source>
</evidence>
<comment type="catalytic activity">
    <reaction evidence="13">
        <text>Endonucleolytic cleavage at a junction such as a reciprocal single-stranded crossover between two homologous DNA duplexes (Holliday junction).</text>
        <dbReference type="EC" id="3.1.21.10"/>
    </reaction>
</comment>
<evidence type="ECO:0000256" key="4">
    <source>
        <dbReference type="ARBA" id="ARBA00022723"/>
    </source>
</evidence>
<feature type="site" description="Transition state stabilizer" evidence="13">
    <location>
        <position position="76"/>
    </location>
</feature>
<accession>A0A449B3E2</accession>
<dbReference type="GO" id="GO:0006281">
    <property type="term" value="P:DNA repair"/>
    <property type="evidence" value="ECO:0007669"/>
    <property type="project" value="UniProtKB-UniRule"/>
</dbReference>
<dbReference type="Gene3D" id="3.40.1350.10">
    <property type="match status" value="1"/>
</dbReference>
<dbReference type="NCBIfam" id="NF002581">
    <property type="entry name" value="PRK02234.1-2"/>
    <property type="match status" value="1"/>
</dbReference>
<evidence type="ECO:0000256" key="13">
    <source>
        <dbReference type="HAMAP-Rule" id="MF_00130"/>
    </source>
</evidence>
<keyword evidence="5 13" id="KW-0255">Endonuclease</keyword>
<dbReference type="RefSeq" id="WP_129645925.1">
    <property type="nucleotide sequence ID" value="NZ_LR215037.1"/>
</dbReference>
<dbReference type="GO" id="GO:0006310">
    <property type="term" value="P:DNA recombination"/>
    <property type="evidence" value="ECO:0007669"/>
    <property type="project" value="UniProtKB-UniRule"/>
</dbReference>
<keyword evidence="15" id="KW-1185">Reference proteome</keyword>
<comment type="subcellular location">
    <subcellularLocation>
        <location evidence="1 13">Cytoplasm</location>
    </subcellularLocation>
</comment>
<dbReference type="InterPro" id="IPR011856">
    <property type="entry name" value="tRNA_endonuc-like_dom_sf"/>
</dbReference>
<dbReference type="HAMAP" id="MF_00130">
    <property type="entry name" value="RecU"/>
    <property type="match status" value="1"/>
</dbReference>
<comment type="function">
    <text evidence="13">Endonuclease that resolves Holliday junction intermediates in genetic recombination. Cleaves mobile four-strand junctions by introducing symmetrical nicks in paired strands. Promotes annealing of linear ssDNA with homologous dsDNA. Required for DNA repair, homologous recombination and chromosome segregation.</text>
</comment>
<dbReference type="SUPFAM" id="SSF52980">
    <property type="entry name" value="Restriction endonuclease-like"/>
    <property type="match status" value="1"/>
</dbReference>
<comment type="similarity">
    <text evidence="11 13">Belongs to the RecU family.</text>
</comment>
<dbReference type="GO" id="GO:0003676">
    <property type="term" value="F:nucleic acid binding"/>
    <property type="evidence" value="ECO:0007669"/>
    <property type="project" value="InterPro"/>
</dbReference>
<feature type="binding site" evidence="13">
    <location>
        <position position="92"/>
    </location>
    <ligand>
        <name>Mg(2+)</name>
        <dbReference type="ChEBI" id="CHEBI:18420"/>
    </ligand>
</feature>
<feature type="binding site" evidence="13">
    <location>
        <position position="74"/>
    </location>
    <ligand>
        <name>Mg(2+)</name>
        <dbReference type="ChEBI" id="CHEBI:18420"/>
    </ligand>
</feature>
<keyword evidence="2 13" id="KW-0963">Cytoplasm</keyword>
<evidence type="ECO:0000256" key="2">
    <source>
        <dbReference type="ARBA" id="ARBA00022490"/>
    </source>
</evidence>
<name>A0A449B3E2_9BACT</name>
<evidence type="ECO:0000256" key="1">
    <source>
        <dbReference type="ARBA" id="ARBA00004496"/>
    </source>
</evidence>
<evidence type="ECO:0000256" key="3">
    <source>
        <dbReference type="ARBA" id="ARBA00022722"/>
    </source>
</evidence>
<organism evidence="14 15">
    <name type="scientific">Mycoplasmopsis maculosa</name>
    <dbReference type="NCBI Taxonomy" id="114885"/>
    <lineage>
        <taxon>Bacteria</taxon>
        <taxon>Bacillati</taxon>
        <taxon>Mycoplasmatota</taxon>
        <taxon>Mycoplasmoidales</taxon>
        <taxon>Metamycoplasmataceae</taxon>
        <taxon>Mycoplasmopsis</taxon>
    </lineage>
</organism>
<dbReference type="GO" id="GO:0005737">
    <property type="term" value="C:cytoplasm"/>
    <property type="evidence" value="ECO:0007669"/>
    <property type="project" value="UniProtKB-SubCell"/>
</dbReference>
<protein>
    <recommendedName>
        <fullName evidence="12 13">Holliday junction resolvase RecU</fullName>
        <ecNumber evidence="13">3.1.21.10</ecNumber>
    </recommendedName>
    <alternativeName>
        <fullName evidence="13">Recombination protein U homolog</fullName>
    </alternativeName>
</protein>
<evidence type="ECO:0000256" key="5">
    <source>
        <dbReference type="ARBA" id="ARBA00022759"/>
    </source>
</evidence>
<dbReference type="InterPro" id="IPR011335">
    <property type="entry name" value="Restrct_endonuc-II-like"/>
</dbReference>
<feature type="binding site" evidence="13">
    <location>
        <position position="59"/>
    </location>
    <ligand>
        <name>Mg(2+)</name>
        <dbReference type="ChEBI" id="CHEBI:18420"/>
    </ligand>
</feature>
<evidence type="ECO:0000256" key="7">
    <source>
        <dbReference type="ARBA" id="ARBA00022801"/>
    </source>
</evidence>
<dbReference type="GO" id="GO:0000287">
    <property type="term" value="F:magnesium ion binding"/>
    <property type="evidence" value="ECO:0007669"/>
    <property type="project" value="UniProtKB-UniRule"/>
</dbReference>
<keyword evidence="7 13" id="KW-0378">Hydrolase</keyword>
<dbReference type="CDD" id="cd22354">
    <property type="entry name" value="RecU-like"/>
    <property type="match status" value="1"/>
</dbReference>
<reference evidence="14 15" key="1">
    <citation type="submission" date="2019-01" db="EMBL/GenBank/DDBJ databases">
        <authorList>
            <consortium name="Pathogen Informatics"/>
        </authorList>
    </citation>
    <scope>NUCLEOTIDE SEQUENCE [LARGE SCALE GENOMIC DNA]</scope>
    <source>
        <strain evidence="14 15">NCTC10168</strain>
    </source>
</reference>
<keyword evidence="8 13" id="KW-0460">Magnesium</keyword>
<keyword evidence="6 13" id="KW-0227">DNA damage</keyword>
<dbReference type="EMBL" id="LR215037">
    <property type="protein sequence ID" value="VEU75107.1"/>
    <property type="molecule type" value="Genomic_DNA"/>
</dbReference>
<evidence type="ECO:0000256" key="11">
    <source>
        <dbReference type="ARBA" id="ARBA00023447"/>
    </source>
</evidence>
<evidence type="ECO:0000313" key="14">
    <source>
        <dbReference type="EMBL" id="VEU75107.1"/>
    </source>
</evidence>
<sequence length="163" mass="19544">MNKNRGMFLEKIINNTINHYWENKIAFIEKKDLPIKFRSINNEENKIKLKEAFIYKKSTVDYIGCYKGVFIAFEAKTTNEKFLPKSNIYDHQIEYLKNIDKNYGIAFLIIFFNLFNEFYLIKINDLLELENNNSYYKYEDIKNKGTEIKLTFPGIIDFVPYIL</sequence>
<dbReference type="GO" id="GO:0008821">
    <property type="term" value="F:crossover junction DNA endonuclease activity"/>
    <property type="evidence" value="ECO:0007669"/>
    <property type="project" value="UniProtKB-EC"/>
</dbReference>
<comment type="cofactor">
    <cofactor evidence="13">
        <name>Mg(2+)</name>
        <dbReference type="ChEBI" id="CHEBI:18420"/>
    </cofactor>
    <text evidence="13">Binds 1 Mg(2+) ion per subunit.</text>
</comment>
<evidence type="ECO:0000256" key="8">
    <source>
        <dbReference type="ARBA" id="ARBA00022842"/>
    </source>
</evidence>
<dbReference type="Proteomes" id="UP000290243">
    <property type="component" value="Chromosome"/>
</dbReference>